<keyword evidence="1" id="KW-0472">Membrane</keyword>
<comment type="caution">
    <text evidence="2">The sequence shown here is derived from an EMBL/GenBank/DDBJ whole genome shotgun (WGS) entry which is preliminary data.</text>
</comment>
<dbReference type="EMBL" id="JAUCMV010000003">
    <property type="protein sequence ID" value="KAK0412351.1"/>
    <property type="molecule type" value="Genomic_DNA"/>
</dbReference>
<protein>
    <submittedName>
        <fullName evidence="2">Uncharacterized protein</fullName>
    </submittedName>
</protein>
<evidence type="ECO:0000256" key="1">
    <source>
        <dbReference type="SAM" id="Phobius"/>
    </source>
</evidence>
<evidence type="ECO:0000313" key="3">
    <source>
        <dbReference type="Proteomes" id="UP001175271"/>
    </source>
</evidence>
<sequence>MEDLKCFAGMDVTVETDKKVSANLRGSKMAETVLLLAERRDIQQKMRKLQSQALKKRDYASELMVEKFFAAFLVFFLVWFVVYCVILARLLYQSLRNHFLAFI</sequence>
<dbReference type="AlphaFoldDB" id="A0AA39LW30"/>
<keyword evidence="3" id="KW-1185">Reference proteome</keyword>
<gene>
    <name evidence="2" type="ORF">QR680_006163</name>
</gene>
<reference evidence="2" key="1">
    <citation type="submission" date="2023-06" db="EMBL/GenBank/DDBJ databases">
        <title>Genomic analysis of the entomopathogenic nematode Steinernema hermaphroditum.</title>
        <authorList>
            <person name="Schwarz E.M."/>
            <person name="Heppert J.K."/>
            <person name="Baniya A."/>
            <person name="Schwartz H.T."/>
            <person name="Tan C.-H."/>
            <person name="Antoshechkin I."/>
            <person name="Sternberg P.W."/>
            <person name="Goodrich-Blair H."/>
            <person name="Dillman A.R."/>
        </authorList>
    </citation>
    <scope>NUCLEOTIDE SEQUENCE</scope>
    <source>
        <strain evidence="2">PS9179</strain>
        <tissue evidence="2">Whole animal</tissue>
    </source>
</reference>
<accession>A0AA39LW30</accession>
<evidence type="ECO:0000313" key="2">
    <source>
        <dbReference type="EMBL" id="KAK0412351.1"/>
    </source>
</evidence>
<feature type="transmembrane region" description="Helical" evidence="1">
    <location>
        <begin position="68"/>
        <end position="92"/>
    </location>
</feature>
<organism evidence="2 3">
    <name type="scientific">Steinernema hermaphroditum</name>
    <dbReference type="NCBI Taxonomy" id="289476"/>
    <lineage>
        <taxon>Eukaryota</taxon>
        <taxon>Metazoa</taxon>
        <taxon>Ecdysozoa</taxon>
        <taxon>Nematoda</taxon>
        <taxon>Chromadorea</taxon>
        <taxon>Rhabditida</taxon>
        <taxon>Tylenchina</taxon>
        <taxon>Panagrolaimomorpha</taxon>
        <taxon>Strongyloidoidea</taxon>
        <taxon>Steinernematidae</taxon>
        <taxon>Steinernema</taxon>
    </lineage>
</organism>
<dbReference type="Proteomes" id="UP001175271">
    <property type="component" value="Unassembled WGS sequence"/>
</dbReference>
<name>A0AA39LW30_9BILA</name>
<proteinExistence type="predicted"/>
<keyword evidence="1" id="KW-0812">Transmembrane</keyword>
<keyword evidence="1" id="KW-1133">Transmembrane helix</keyword>